<feature type="compositionally biased region" description="Basic and acidic residues" evidence="3">
    <location>
        <begin position="1"/>
        <end position="24"/>
    </location>
</feature>
<keyword evidence="5" id="KW-1185">Reference proteome</keyword>
<evidence type="ECO:0000313" key="5">
    <source>
        <dbReference type="Proteomes" id="UP001497480"/>
    </source>
</evidence>
<dbReference type="GO" id="GO:0046872">
    <property type="term" value="F:metal ion binding"/>
    <property type="evidence" value="ECO:0007669"/>
    <property type="project" value="TreeGrafter"/>
</dbReference>
<reference evidence="4 5" key="1">
    <citation type="submission" date="2024-03" db="EMBL/GenBank/DDBJ databases">
        <authorList>
            <person name="Martinez-Hernandez J."/>
        </authorList>
    </citation>
    <scope>NUCLEOTIDE SEQUENCE [LARGE SCALE GENOMIC DNA]</scope>
</reference>
<dbReference type="InterPro" id="IPR011032">
    <property type="entry name" value="GroES-like_sf"/>
</dbReference>
<dbReference type="Gene3D" id="2.30.33.40">
    <property type="entry name" value="GroES chaperonin"/>
    <property type="match status" value="1"/>
</dbReference>
<keyword evidence="2" id="KW-0143">Chaperone</keyword>
<dbReference type="SMART" id="SM00883">
    <property type="entry name" value="Cpn10"/>
    <property type="match status" value="1"/>
</dbReference>
<dbReference type="GO" id="GO:0051087">
    <property type="term" value="F:protein-folding chaperone binding"/>
    <property type="evidence" value="ECO:0007669"/>
    <property type="project" value="TreeGrafter"/>
</dbReference>
<dbReference type="GO" id="GO:0005739">
    <property type="term" value="C:mitochondrion"/>
    <property type="evidence" value="ECO:0007669"/>
    <property type="project" value="TreeGrafter"/>
</dbReference>
<dbReference type="InterPro" id="IPR037124">
    <property type="entry name" value="Chaperonin_GroES_sf"/>
</dbReference>
<organism evidence="4 5">
    <name type="scientific">Lupinus luteus</name>
    <name type="common">European yellow lupine</name>
    <dbReference type="NCBI Taxonomy" id="3873"/>
    <lineage>
        <taxon>Eukaryota</taxon>
        <taxon>Viridiplantae</taxon>
        <taxon>Streptophyta</taxon>
        <taxon>Embryophyta</taxon>
        <taxon>Tracheophyta</taxon>
        <taxon>Spermatophyta</taxon>
        <taxon>Magnoliopsida</taxon>
        <taxon>eudicotyledons</taxon>
        <taxon>Gunneridae</taxon>
        <taxon>Pentapetalae</taxon>
        <taxon>rosids</taxon>
        <taxon>fabids</taxon>
        <taxon>Fabales</taxon>
        <taxon>Fabaceae</taxon>
        <taxon>Papilionoideae</taxon>
        <taxon>50 kb inversion clade</taxon>
        <taxon>genistoids sensu lato</taxon>
        <taxon>core genistoids</taxon>
        <taxon>Genisteae</taxon>
        <taxon>Lupinus</taxon>
    </lineage>
</organism>
<dbReference type="GO" id="GO:0044183">
    <property type="term" value="F:protein folding chaperone"/>
    <property type="evidence" value="ECO:0007669"/>
    <property type="project" value="InterPro"/>
</dbReference>
<sequence>MEKVSESKEEKGMGKEKWQRREWNGKVIATSPGTHNKDGKLIHVSVKEGDIVLLPEYGGPKVKLGDKEYV</sequence>
<name>A0AAV1XPQ8_LUPLU</name>
<dbReference type="GO" id="GO:0005524">
    <property type="term" value="F:ATP binding"/>
    <property type="evidence" value="ECO:0007669"/>
    <property type="project" value="InterPro"/>
</dbReference>
<feature type="region of interest" description="Disordered" evidence="3">
    <location>
        <begin position="1"/>
        <end position="41"/>
    </location>
</feature>
<dbReference type="PANTHER" id="PTHR10772:SF0">
    <property type="entry name" value="10 KDA HEAT SHOCK PROTEIN, MITOCHONDRIAL"/>
    <property type="match status" value="1"/>
</dbReference>
<dbReference type="Pfam" id="PF00166">
    <property type="entry name" value="Cpn10"/>
    <property type="match status" value="1"/>
</dbReference>
<comment type="similarity">
    <text evidence="1">Belongs to the GroES chaperonin family.</text>
</comment>
<dbReference type="GO" id="GO:0051082">
    <property type="term" value="F:unfolded protein binding"/>
    <property type="evidence" value="ECO:0007669"/>
    <property type="project" value="TreeGrafter"/>
</dbReference>
<proteinExistence type="inferred from homology"/>
<protein>
    <recommendedName>
        <fullName evidence="6">10 kDa chaperonin</fullName>
    </recommendedName>
</protein>
<gene>
    <name evidence="4" type="ORF">LLUT_LOCUS24587</name>
</gene>
<dbReference type="EMBL" id="CAXHTB010000017">
    <property type="protein sequence ID" value="CAL0323527.1"/>
    <property type="molecule type" value="Genomic_DNA"/>
</dbReference>
<evidence type="ECO:0000256" key="3">
    <source>
        <dbReference type="SAM" id="MobiDB-lite"/>
    </source>
</evidence>
<dbReference type="AlphaFoldDB" id="A0AAV1XPQ8"/>
<dbReference type="InterPro" id="IPR020818">
    <property type="entry name" value="Chaperonin_GroES"/>
</dbReference>
<accession>A0AAV1XPQ8</accession>
<evidence type="ECO:0008006" key="6">
    <source>
        <dbReference type="Google" id="ProtNLM"/>
    </source>
</evidence>
<comment type="caution">
    <text evidence="4">The sequence shown here is derived from an EMBL/GenBank/DDBJ whole genome shotgun (WGS) entry which is preliminary data.</text>
</comment>
<dbReference type="SUPFAM" id="SSF50129">
    <property type="entry name" value="GroES-like"/>
    <property type="match status" value="1"/>
</dbReference>
<evidence type="ECO:0000256" key="2">
    <source>
        <dbReference type="ARBA" id="ARBA00023186"/>
    </source>
</evidence>
<dbReference type="PANTHER" id="PTHR10772">
    <property type="entry name" value="10 KDA HEAT SHOCK PROTEIN"/>
    <property type="match status" value="1"/>
</dbReference>
<evidence type="ECO:0000256" key="1">
    <source>
        <dbReference type="ARBA" id="ARBA00006975"/>
    </source>
</evidence>
<dbReference type="CDD" id="cd00320">
    <property type="entry name" value="cpn10"/>
    <property type="match status" value="1"/>
</dbReference>
<dbReference type="Proteomes" id="UP001497480">
    <property type="component" value="Unassembled WGS sequence"/>
</dbReference>
<evidence type="ECO:0000313" key="4">
    <source>
        <dbReference type="EMBL" id="CAL0323527.1"/>
    </source>
</evidence>